<feature type="compositionally biased region" description="Basic and acidic residues" evidence="5">
    <location>
        <begin position="160"/>
        <end position="173"/>
    </location>
</feature>
<proteinExistence type="predicted"/>
<comment type="subcellular location">
    <subcellularLocation>
        <location evidence="1">Nucleus</location>
    </subcellularLocation>
</comment>
<keyword evidence="4" id="KW-0539">Nucleus</keyword>
<evidence type="ECO:0000259" key="6">
    <source>
        <dbReference type="PROSITE" id="PS50888"/>
    </source>
</evidence>
<dbReference type="GO" id="GO:0000981">
    <property type="term" value="F:DNA-binding transcription factor activity, RNA polymerase II-specific"/>
    <property type="evidence" value="ECO:0007669"/>
    <property type="project" value="TreeGrafter"/>
</dbReference>
<evidence type="ECO:0000256" key="1">
    <source>
        <dbReference type="ARBA" id="ARBA00004123"/>
    </source>
</evidence>
<dbReference type="GO" id="GO:0005634">
    <property type="term" value="C:nucleus"/>
    <property type="evidence" value="ECO:0007669"/>
    <property type="project" value="UniProtKB-SubCell"/>
</dbReference>
<dbReference type="AlphaFoldDB" id="A0AAD5BCN7"/>
<dbReference type="InterPro" id="IPR036638">
    <property type="entry name" value="HLH_DNA-bd_sf"/>
</dbReference>
<dbReference type="GeneID" id="76151716"/>
<organism evidence="7 8">
    <name type="scientific">Candida theae</name>
    <dbReference type="NCBI Taxonomy" id="1198502"/>
    <lineage>
        <taxon>Eukaryota</taxon>
        <taxon>Fungi</taxon>
        <taxon>Dikarya</taxon>
        <taxon>Ascomycota</taxon>
        <taxon>Saccharomycotina</taxon>
        <taxon>Pichiomycetes</taxon>
        <taxon>Debaryomycetaceae</taxon>
        <taxon>Candida/Lodderomyces clade</taxon>
        <taxon>Candida</taxon>
    </lineage>
</organism>
<dbReference type="GO" id="GO:0046983">
    <property type="term" value="F:protein dimerization activity"/>
    <property type="evidence" value="ECO:0007669"/>
    <property type="project" value="InterPro"/>
</dbReference>
<sequence>MSQFDTYLENYTNDQFNEENSRQAGQAQNSIPDIRRENFDDFLSGSADIKRQLSQSFSGVGGGGGGGGSSSNNSGGIGGPSGLGSNAAHHGGISKPHSRRNSAYVKSQEGSDAEDYNDNDNDNENSQGHDRKRRDNINDTIQELLTLIPKEFFEVKEDVKVKKELSPSERSPNDDDVNNASGKTGTKDGKPNKGQILTKAVEYLQSLQNLIDENNRKEVELIMKLETLKLKQKNSGVLNESVPIRIGYTSAERALGEIGVGPCSEDYFKSVLVKSANASKSSRKNG</sequence>
<keyword evidence="2" id="KW-0805">Transcription regulation</keyword>
<feature type="compositionally biased region" description="Polar residues" evidence="5">
    <location>
        <begin position="1"/>
        <end position="15"/>
    </location>
</feature>
<feature type="region of interest" description="Disordered" evidence="5">
    <location>
        <begin position="160"/>
        <end position="194"/>
    </location>
</feature>
<reference evidence="7 8" key="1">
    <citation type="journal article" date="2022" name="DNA Res.">
        <title>Genome analysis of five recently described species of the CUG-Ser clade uncovers Candida theae as a new hybrid lineage with pathogenic potential in the Candida parapsilosis species complex.</title>
        <authorList>
            <person name="Mixao V."/>
            <person name="Del Olmo V."/>
            <person name="Hegedusova E."/>
            <person name="Saus E."/>
            <person name="Pryszcz L."/>
            <person name="Cillingova A."/>
            <person name="Nosek J."/>
            <person name="Gabaldon T."/>
        </authorList>
    </citation>
    <scope>NUCLEOTIDE SEQUENCE [LARGE SCALE GENOMIC DNA]</scope>
    <source>
        <strain evidence="7 8">CBS 12239</strain>
    </source>
</reference>
<gene>
    <name evidence="7" type="ORF">KGF57_003658</name>
</gene>
<dbReference type="Gene3D" id="4.10.280.10">
    <property type="entry name" value="Helix-loop-helix DNA-binding domain"/>
    <property type="match status" value="1"/>
</dbReference>
<evidence type="ECO:0000313" key="7">
    <source>
        <dbReference type="EMBL" id="KAI5955525.1"/>
    </source>
</evidence>
<feature type="compositionally biased region" description="Gly residues" evidence="5">
    <location>
        <begin position="59"/>
        <end position="82"/>
    </location>
</feature>
<dbReference type="CDD" id="cd11387">
    <property type="entry name" value="bHLHzip_USF_MITF"/>
    <property type="match status" value="1"/>
</dbReference>
<dbReference type="GO" id="GO:0000978">
    <property type="term" value="F:RNA polymerase II cis-regulatory region sequence-specific DNA binding"/>
    <property type="evidence" value="ECO:0007669"/>
    <property type="project" value="TreeGrafter"/>
</dbReference>
<dbReference type="PROSITE" id="PS50888">
    <property type="entry name" value="BHLH"/>
    <property type="match status" value="1"/>
</dbReference>
<keyword evidence="3" id="KW-0804">Transcription</keyword>
<keyword evidence="8" id="KW-1185">Reference proteome</keyword>
<feature type="domain" description="BHLH" evidence="6">
    <location>
        <begin position="121"/>
        <end position="207"/>
    </location>
</feature>
<evidence type="ECO:0000256" key="3">
    <source>
        <dbReference type="ARBA" id="ARBA00023163"/>
    </source>
</evidence>
<dbReference type="EMBL" id="JAIHNG010000130">
    <property type="protein sequence ID" value="KAI5955525.1"/>
    <property type="molecule type" value="Genomic_DNA"/>
</dbReference>
<feature type="compositionally biased region" description="Acidic residues" evidence="5">
    <location>
        <begin position="111"/>
        <end position="123"/>
    </location>
</feature>
<feature type="region of interest" description="Disordered" evidence="5">
    <location>
        <begin position="1"/>
        <end position="135"/>
    </location>
</feature>
<name>A0AAD5BCN7_9ASCO</name>
<dbReference type="Pfam" id="PF00010">
    <property type="entry name" value="HLH"/>
    <property type="match status" value="1"/>
</dbReference>
<dbReference type="SMART" id="SM00353">
    <property type="entry name" value="HLH"/>
    <property type="match status" value="1"/>
</dbReference>
<dbReference type="Proteomes" id="UP001204833">
    <property type="component" value="Unassembled WGS sequence"/>
</dbReference>
<dbReference type="PANTHER" id="PTHR46117:SF3">
    <property type="entry name" value="FI24210P1"/>
    <property type="match status" value="1"/>
</dbReference>
<protein>
    <submittedName>
        <fullName evidence="7">RTG1</fullName>
    </submittedName>
</protein>
<dbReference type="InterPro" id="IPR011598">
    <property type="entry name" value="bHLH_dom"/>
</dbReference>
<comment type="caution">
    <text evidence="7">The sequence shown here is derived from an EMBL/GenBank/DDBJ whole genome shotgun (WGS) entry which is preliminary data.</text>
</comment>
<evidence type="ECO:0000256" key="2">
    <source>
        <dbReference type="ARBA" id="ARBA00023015"/>
    </source>
</evidence>
<evidence type="ECO:0000256" key="4">
    <source>
        <dbReference type="ARBA" id="ARBA00023242"/>
    </source>
</evidence>
<dbReference type="SUPFAM" id="SSF47459">
    <property type="entry name" value="HLH, helix-loop-helix DNA-binding domain"/>
    <property type="match status" value="1"/>
</dbReference>
<accession>A0AAD5BCN7</accession>
<dbReference type="RefSeq" id="XP_051607868.1">
    <property type="nucleotide sequence ID" value="XM_051753100.1"/>
</dbReference>
<dbReference type="PANTHER" id="PTHR46117">
    <property type="entry name" value="FI24210P1"/>
    <property type="match status" value="1"/>
</dbReference>
<evidence type="ECO:0000256" key="5">
    <source>
        <dbReference type="SAM" id="MobiDB-lite"/>
    </source>
</evidence>
<feature type="compositionally biased region" description="Polar residues" evidence="5">
    <location>
        <begin position="22"/>
        <end position="31"/>
    </location>
</feature>
<dbReference type="InterPro" id="IPR051732">
    <property type="entry name" value="USF"/>
</dbReference>
<evidence type="ECO:0000313" key="8">
    <source>
        <dbReference type="Proteomes" id="UP001204833"/>
    </source>
</evidence>